<dbReference type="Gene3D" id="3.40.630.30">
    <property type="match status" value="1"/>
</dbReference>
<dbReference type="InterPro" id="IPR000182">
    <property type="entry name" value="GNAT_dom"/>
</dbReference>
<gene>
    <name evidence="5" type="ORF">TEOVI_000396300</name>
</gene>
<dbReference type="EMBL" id="CZPT02001851">
    <property type="protein sequence ID" value="SCU72387.1"/>
    <property type="molecule type" value="Genomic_DNA"/>
</dbReference>
<evidence type="ECO:0000313" key="5">
    <source>
        <dbReference type="EMBL" id="SCU72387.1"/>
    </source>
</evidence>
<comment type="caution">
    <text evidence="5">The sequence shown here is derived from an EMBL/GenBank/DDBJ whole genome shotgun (WGS) entry which is preliminary data.</text>
</comment>
<dbReference type="AlphaFoldDB" id="A0A1G4IJ78"/>
<dbReference type="RefSeq" id="XP_067082893.1">
    <property type="nucleotide sequence ID" value="XM_067226792.1"/>
</dbReference>
<evidence type="ECO:0000256" key="1">
    <source>
        <dbReference type="ARBA" id="ARBA00022679"/>
    </source>
</evidence>
<dbReference type="CDD" id="cd04301">
    <property type="entry name" value="NAT_SF"/>
    <property type="match status" value="1"/>
</dbReference>
<name>A0A1G4IJ78_TRYEQ</name>
<feature type="compositionally biased region" description="Gly residues" evidence="3">
    <location>
        <begin position="196"/>
        <end position="205"/>
    </location>
</feature>
<dbReference type="VEuPathDB" id="TriTrypDB:TEOVI_000396300"/>
<feature type="domain" description="N-acetyltransferase" evidence="4">
    <location>
        <begin position="25"/>
        <end position="180"/>
    </location>
</feature>
<keyword evidence="1" id="KW-0808">Transferase</keyword>
<evidence type="ECO:0000256" key="2">
    <source>
        <dbReference type="ARBA" id="ARBA00023315"/>
    </source>
</evidence>
<evidence type="ECO:0000259" key="4">
    <source>
        <dbReference type="PROSITE" id="PS51186"/>
    </source>
</evidence>
<feature type="region of interest" description="Disordered" evidence="3">
    <location>
        <begin position="185"/>
        <end position="205"/>
    </location>
</feature>
<keyword evidence="2" id="KW-0012">Acyltransferase</keyword>
<dbReference type="GeneID" id="92377903"/>
<protein>
    <submittedName>
        <fullName evidence="5">N-acetyltransferase, putative</fullName>
    </submittedName>
</protein>
<sequence length="205" mass="23621">MVSNGKTNGNERSITGRELRPVEGLQIRVLDDPRLVERIRVLDGYCLPIKYGDHYYDTYVRPCAHRYSQIALFHDMLVGSCTCRLERTEDEDEFFLYIMTIAVLEPYRRLGVGSRLLESVLRAVASETKVRVRQVTLHMQVSSPVIEFYKTFGFEVMERVPDYYTNLDECDAYLLRKVIDQPHLESKQHQNRKAKGGAGKGGKAK</sequence>
<dbReference type="InterPro" id="IPR016181">
    <property type="entry name" value="Acyl_CoA_acyltransferase"/>
</dbReference>
<keyword evidence="6" id="KW-1185">Reference proteome</keyword>
<evidence type="ECO:0000256" key="3">
    <source>
        <dbReference type="SAM" id="MobiDB-lite"/>
    </source>
</evidence>
<proteinExistence type="predicted"/>
<organism evidence="5 6">
    <name type="scientific">Trypanosoma equiperdum</name>
    <dbReference type="NCBI Taxonomy" id="5694"/>
    <lineage>
        <taxon>Eukaryota</taxon>
        <taxon>Discoba</taxon>
        <taxon>Euglenozoa</taxon>
        <taxon>Kinetoplastea</taxon>
        <taxon>Metakinetoplastina</taxon>
        <taxon>Trypanosomatida</taxon>
        <taxon>Trypanosomatidae</taxon>
        <taxon>Trypanosoma</taxon>
    </lineage>
</organism>
<dbReference type="PANTHER" id="PTHR42919">
    <property type="entry name" value="N-ALPHA-ACETYLTRANSFERASE"/>
    <property type="match status" value="1"/>
</dbReference>
<dbReference type="Pfam" id="PF00583">
    <property type="entry name" value="Acetyltransf_1"/>
    <property type="match status" value="1"/>
</dbReference>
<evidence type="ECO:0000313" key="6">
    <source>
        <dbReference type="Proteomes" id="UP000195570"/>
    </source>
</evidence>
<dbReference type="GO" id="GO:0031415">
    <property type="term" value="C:NatA complex"/>
    <property type="evidence" value="ECO:0007669"/>
    <property type="project" value="TreeGrafter"/>
</dbReference>
<accession>A0A1G4IJ78</accession>
<dbReference type="PANTHER" id="PTHR42919:SF8">
    <property type="entry name" value="N-ALPHA-ACETYLTRANSFERASE 50"/>
    <property type="match status" value="1"/>
</dbReference>
<dbReference type="SUPFAM" id="SSF55729">
    <property type="entry name" value="Acyl-CoA N-acyltransferases (Nat)"/>
    <property type="match status" value="1"/>
</dbReference>
<dbReference type="InterPro" id="IPR051556">
    <property type="entry name" value="N-term/lysine_N-AcTrnsfr"/>
</dbReference>
<dbReference type="Proteomes" id="UP000195570">
    <property type="component" value="Unassembled WGS sequence"/>
</dbReference>
<dbReference type="GO" id="GO:0007064">
    <property type="term" value="P:mitotic sister chromatid cohesion"/>
    <property type="evidence" value="ECO:0007669"/>
    <property type="project" value="TreeGrafter"/>
</dbReference>
<dbReference type="PROSITE" id="PS51186">
    <property type="entry name" value="GNAT"/>
    <property type="match status" value="1"/>
</dbReference>
<reference evidence="5" key="1">
    <citation type="submission" date="2016-09" db="EMBL/GenBank/DDBJ databases">
        <authorList>
            <person name="Hebert L."/>
            <person name="Moumen B."/>
        </authorList>
    </citation>
    <scope>NUCLEOTIDE SEQUENCE [LARGE SCALE GENOMIC DNA]</scope>
    <source>
        <strain evidence="5">OVI</strain>
    </source>
</reference>
<dbReference type="GO" id="GO:0016747">
    <property type="term" value="F:acyltransferase activity, transferring groups other than amino-acyl groups"/>
    <property type="evidence" value="ECO:0007669"/>
    <property type="project" value="InterPro"/>
</dbReference>